<evidence type="ECO:0000256" key="3">
    <source>
        <dbReference type="SAM" id="MobiDB-lite"/>
    </source>
</evidence>
<organism evidence="5 6">
    <name type="scientific">Spirodela intermedia</name>
    <name type="common">Intermediate duckweed</name>
    <dbReference type="NCBI Taxonomy" id="51605"/>
    <lineage>
        <taxon>Eukaryota</taxon>
        <taxon>Viridiplantae</taxon>
        <taxon>Streptophyta</taxon>
        <taxon>Embryophyta</taxon>
        <taxon>Tracheophyta</taxon>
        <taxon>Spermatophyta</taxon>
        <taxon>Magnoliopsida</taxon>
        <taxon>Liliopsida</taxon>
        <taxon>Araceae</taxon>
        <taxon>Lemnoideae</taxon>
        <taxon>Spirodela</taxon>
    </lineage>
</organism>
<dbReference type="PANTHER" id="PTHR13266:SF1">
    <property type="entry name" value="PROTEASOME INHIBITOR PI31 SUBUNIT"/>
    <property type="match status" value="1"/>
</dbReference>
<dbReference type="PANTHER" id="PTHR13266">
    <property type="entry name" value="PROTEASOME INHIBITOR"/>
    <property type="match status" value="1"/>
</dbReference>
<accession>A0A7I8K9X9</accession>
<sequence>MATETSVMGVIRASRPSFRNSHDKATFALHAAFLAAGYALTATGRAALAGSPPEEVLTPLSTLEILAGEEEVGIEGWNEFEDSYGFVYAKRTEKGEKRRVLVKCLPVGDVLAVDALCLDREQKEPLNLQINVKDYVPEDSARTGNYERFYQNFKRLVDSFNKNVLAELELPAEVGRSSSTERGEVPGHVPSPPDAESHIGTQPYSPLVYPPVIPYSGFDDLHPGPGAGFIPQRGRPGDGSMLVGPHDPRFGRVDRPDLGYPGGLAGIPPGARYDPIGPPDVPGFEPGRFVRPPRRPGGGTHPDLEHFQGPDYF</sequence>
<feature type="region of interest" description="Disordered" evidence="3">
    <location>
        <begin position="274"/>
        <end position="313"/>
    </location>
</feature>
<comment type="similarity">
    <text evidence="1">Belongs to the proteasome inhibitor PI31 family.</text>
</comment>
<dbReference type="Gene3D" id="3.40.1000.30">
    <property type="match status" value="1"/>
</dbReference>
<dbReference type="GO" id="GO:0004866">
    <property type="term" value="F:endopeptidase inhibitor activity"/>
    <property type="evidence" value="ECO:0007669"/>
    <property type="project" value="InterPro"/>
</dbReference>
<dbReference type="EMBL" id="LR746267">
    <property type="protein sequence ID" value="CAA7394577.1"/>
    <property type="molecule type" value="Genomic_DNA"/>
</dbReference>
<dbReference type="InterPro" id="IPR045128">
    <property type="entry name" value="PI31-like"/>
</dbReference>
<feature type="region of interest" description="Disordered" evidence="3">
    <location>
        <begin position="175"/>
        <end position="203"/>
    </location>
</feature>
<evidence type="ECO:0000313" key="5">
    <source>
        <dbReference type="EMBL" id="CAA7394577.1"/>
    </source>
</evidence>
<proteinExistence type="inferred from homology"/>
<feature type="compositionally biased region" description="Basic and acidic residues" evidence="3">
    <location>
        <begin position="302"/>
        <end position="313"/>
    </location>
</feature>
<evidence type="ECO:0000256" key="2">
    <source>
        <dbReference type="ARBA" id="ARBA00022942"/>
    </source>
</evidence>
<reference evidence="5" key="1">
    <citation type="submission" date="2020-02" db="EMBL/GenBank/DDBJ databases">
        <authorList>
            <person name="Scholz U."/>
            <person name="Mascher M."/>
            <person name="Fiebig A."/>
        </authorList>
    </citation>
    <scope>NUCLEOTIDE SEQUENCE</scope>
</reference>
<feature type="domain" description="PI31 proteasome regulator N-terminal" evidence="4">
    <location>
        <begin position="15"/>
        <end position="168"/>
    </location>
</feature>
<dbReference type="Proteomes" id="UP000663760">
    <property type="component" value="Chromosome 4"/>
</dbReference>
<keyword evidence="6" id="KW-1185">Reference proteome</keyword>
<name>A0A7I8K9X9_SPIIN</name>
<dbReference type="GO" id="GO:0000502">
    <property type="term" value="C:proteasome complex"/>
    <property type="evidence" value="ECO:0007669"/>
    <property type="project" value="UniProtKB-KW"/>
</dbReference>
<keyword evidence="2" id="KW-0647">Proteasome</keyword>
<evidence type="ECO:0000313" key="6">
    <source>
        <dbReference type="Proteomes" id="UP000663760"/>
    </source>
</evidence>
<dbReference type="InterPro" id="IPR021625">
    <property type="entry name" value="PI31_Prot_N"/>
</dbReference>
<dbReference type="AlphaFoldDB" id="A0A7I8K9X9"/>
<gene>
    <name evidence="5" type="ORF">SI8410_04005238</name>
</gene>
<protein>
    <recommendedName>
        <fullName evidence="4">PI31 proteasome regulator N-terminal domain-containing protein</fullName>
    </recommendedName>
</protein>
<dbReference type="GO" id="GO:0043161">
    <property type="term" value="P:proteasome-mediated ubiquitin-dependent protein catabolic process"/>
    <property type="evidence" value="ECO:0007669"/>
    <property type="project" value="InterPro"/>
</dbReference>
<dbReference type="Pfam" id="PF11566">
    <property type="entry name" value="PI31_Prot_N"/>
    <property type="match status" value="1"/>
</dbReference>
<dbReference type="OrthoDB" id="68090at2759"/>
<dbReference type="GO" id="GO:0070628">
    <property type="term" value="F:proteasome binding"/>
    <property type="evidence" value="ECO:0007669"/>
    <property type="project" value="InterPro"/>
</dbReference>
<evidence type="ECO:0000259" key="4">
    <source>
        <dbReference type="Pfam" id="PF11566"/>
    </source>
</evidence>
<evidence type="ECO:0000256" key="1">
    <source>
        <dbReference type="ARBA" id="ARBA00006405"/>
    </source>
</evidence>